<proteinExistence type="inferred from homology"/>
<comment type="caution">
    <text evidence="2">The sequence shown here is derived from an EMBL/GenBank/DDBJ whole genome shotgun (WGS) entry which is preliminary data.</text>
</comment>
<keyword evidence="2" id="KW-0649">Protein kinase inhibitor</keyword>
<accession>A0ABP9QJZ9</accession>
<evidence type="ECO:0000256" key="1">
    <source>
        <dbReference type="ARBA" id="ARBA00007120"/>
    </source>
</evidence>
<name>A0ABP9QJZ9_9PSEU</name>
<sequence length="181" mass="18688">MTTASRPPGPYDLLPDLPSFSLLSTDISDGKRLPDRHASGAFGVEGGEDVSPQLSWSGAPVGTRSYAVTCYDPDAPTGSGFWHWAVANIPVGITELPSGAGGPGSVDLPAGALTLANDAGMKGFVGAAPPPGHGEHRYYFTVHAVDVPALELPEDATPAFLGFNLFSHTVARASVVGTFDR</sequence>
<dbReference type="CDD" id="cd00865">
    <property type="entry name" value="PEBP_bact_arch"/>
    <property type="match status" value="1"/>
</dbReference>
<dbReference type="NCBIfam" id="TIGR00481">
    <property type="entry name" value="YbhB/YbcL family Raf kinase inhibitor-like protein"/>
    <property type="match status" value="1"/>
</dbReference>
<dbReference type="PANTHER" id="PTHR30289:SF1">
    <property type="entry name" value="PEBP (PHOSPHATIDYLETHANOLAMINE-BINDING PROTEIN) FAMILY PROTEIN"/>
    <property type="match status" value="1"/>
</dbReference>
<dbReference type="InterPro" id="IPR008914">
    <property type="entry name" value="PEBP"/>
</dbReference>
<dbReference type="RefSeq" id="WP_185060838.1">
    <property type="nucleotide sequence ID" value="NZ_BAABJP010000029.1"/>
</dbReference>
<keyword evidence="3" id="KW-1185">Reference proteome</keyword>
<dbReference type="Pfam" id="PF01161">
    <property type="entry name" value="PBP"/>
    <property type="match status" value="1"/>
</dbReference>
<protein>
    <submittedName>
        <fullName evidence="2">YbhB/YbcL family Raf kinase inhibitor-like protein</fullName>
    </submittedName>
</protein>
<dbReference type="SUPFAM" id="SSF49777">
    <property type="entry name" value="PEBP-like"/>
    <property type="match status" value="1"/>
</dbReference>
<organism evidence="2 3">
    <name type="scientific">Pseudonocardia eucalypti</name>
    <dbReference type="NCBI Taxonomy" id="648755"/>
    <lineage>
        <taxon>Bacteria</taxon>
        <taxon>Bacillati</taxon>
        <taxon>Actinomycetota</taxon>
        <taxon>Actinomycetes</taxon>
        <taxon>Pseudonocardiales</taxon>
        <taxon>Pseudonocardiaceae</taxon>
        <taxon>Pseudonocardia</taxon>
    </lineage>
</organism>
<dbReference type="EMBL" id="BAABJP010000029">
    <property type="protein sequence ID" value="GAA5163178.1"/>
    <property type="molecule type" value="Genomic_DNA"/>
</dbReference>
<dbReference type="GO" id="GO:0004860">
    <property type="term" value="F:protein kinase inhibitor activity"/>
    <property type="evidence" value="ECO:0007669"/>
    <property type="project" value="UniProtKB-KW"/>
</dbReference>
<dbReference type="Gene3D" id="3.90.280.10">
    <property type="entry name" value="PEBP-like"/>
    <property type="match status" value="1"/>
</dbReference>
<evidence type="ECO:0000313" key="2">
    <source>
        <dbReference type="EMBL" id="GAA5163178.1"/>
    </source>
</evidence>
<evidence type="ECO:0000313" key="3">
    <source>
        <dbReference type="Proteomes" id="UP001428817"/>
    </source>
</evidence>
<comment type="similarity">
    <text evidence="1">Belongs to the UPF0098 family.</text>
</comment>
<dbReference type="InterPro" id="IPR005247">
    <property type="entry name" value="YbhB_YbcL/LppC-like"/>
</dbReference>
<dbReference type="PANTHER" id="PTHR30289">
    <property type="entry name" value="UNCHARACTERIZED PROTEIN YBCL-RELATED"/>
    <property type="match status" value="1"/>
</dbReference>
<dbReference type="InterPro" id="IPR036610">
    <property type="entry name" value="PEBP-like_sf"/>
</dbReference>
<dbReference type="Proteomes" id="UP001428817">
    <property type="component" value="Unassembled WGS sequence"/>
</dbReference>
<reference evidence="3" key="1">
    <citation type="journal article" date="2019" name="Int. J. Syst. Evol. Microbiol.">
        <title>The Global Catalogue of Microorganisms (GCM) 10K type strain sequencing project: providing services to taxonomists for standard genome sequencing and annotation.</title>
        <authorList>
            <consortium name="The Broad Institute Genomics Platform"/>
            <consortium name="The Broad Institute Genome Sequencing Center for Infectious Disease"/>
            <person name="Wu L."/>
            <person name="Ma J."/>
        </authorList>
    </citation>
    <scope>NUCLEOTIDE SEQUENCE [LARGE SCALE GENOMIC DNA]</scope>
    <source>
        <strain evidence="3">JCM 18303</strain>
    </source>
</reference>
<gene>
    <name evidence="2" type="ORF">GCM10023321_49650</name>
</gene>